<dbReference type="Gene3D" id="1.10.238.10">
    <property type="entry name" value="EF-hand"/>
    <property type="match status" value="1"/>
</dbReference>
<accession>A0ABQ5KVF3</accession>
<dbReference type="PROSITE" id="PS00018">
    <property type="entry name" value="EF_HAND_1"/>
    <property type="match status" value="1"/>
</dbReference>
<dbReference type="InterPro" id="IPR011992">
    <property type="entry name" value="EF-hand-dom_pair"/>
</dbReference>
<feature type="domain" description="EF-hand" evidence="2">
    <location>
        <begin position="149"/>
        <end position="171"/>
    </location>
</feature>
<reference evidence="3" key="1">
    <citation type="submission" date="2022-03" db="EMBL/GenBank/DDBJ databases">
        <title>Draft genome sequence of Aduncisulcus paluster, a free-living microaerophilic Fornicata.</title>
        <authorList>
            <person name="Yuyama I."/>
            <person name="Kume K."/>
            <person name="Tamura T."/>
            <person name="Inagaki Y."/>
            <person name="Hashimoto T."/>
        </authorList>
    </citation>
    <scope>NUCLEOTIDE SEQUENCE</scope>
    <source>
        <strain evidence="3">NY0171</strain>
    </source>
</reference>
<dbReference type="PROSITE" id="PS50222">
    <property type="entry name" value="EF_HAND_2"/>
    <property type="match status" value="2"/>
</dbReference>
<feature type="domain" description="EF-hand" evidence="2">
    <location>
        <begin position="103"/>
        <end position="138"/>
    </location>
</feature>
<gene>
    <name evidence="3" type="ORF">ADUPG1_009405</name>
</gene>
<evidence type="ECO:0000313" key="3">
    <source>
        <dbReference type="EMBL" id="GKT36437.1"/>
    </source>
</evidence>
<organism evidence="3 4">
    <name type="scientific">Aduncisulcus paluster</name>
    <dbReference type="NCBI Taxonomy" id="2918883"/>
    <lineage>
        <taxon>Eukaryota</taxon>
        <taxon>Metamonada</taxon>
        <taxon>Carpediemonas-like organisms</taxon>
        <taxon>Aduncisulcus</taxon>
    </lineage>
</organism>
<proteinExistence type="predicted"/>
<dbReference type="EMBL" id="BQXS01011224">
    <property type="protein sequence ID" value="GKT36437.1"/>
    <property type="molecule type" value="Genomic_DNA"/>
</dbReference>
<comment type="caution">
    <text evidence="3">The sequence shown here is derived from an EMBL/GenBank/DDBJ whole genome shotgun (WGS) entry which is preliminary data.</text>
</comment>
<dbReference type="InterPro" id="IPR018247">
    <property type="entry name" value="EF_Hand_1_Ca_BS"/>
</dbReference>
<evidence type="ECO:0000259" key="2">
    <source>
        <dbReference type="PROSITE" id="PS50222"/>
    </source>
</evidence>
<dbReference type="SUPFAM" id="SSF47473">
    <property type="entry name" value="EF-hand"/>
    <property type="match status" value="1"/>
</dbReference>
<sequence>MEEAVKSFHPLLPKDTIIRAVNELIDFFGANPSDGLVEYESIIKAGKERFAALDVGFSMDIFVKWLKFFDVNKDNKWSRAEILTMYGAICLFAAIFSEKDEYRRFSYIDHLFRTFDRDKKGYLSGESMEFFIDCIACEMSISKEDARLLIDTNADNTIDIEEFRDVFDELI</sequence>
<dbReference type="Proteomes" id="UP001057375">
    <property type="component" value="Unassembled WGS sequence"/>
</dbReference>
<keyword evidence="4" id="KW-1185">Reference proteome</keyword>
<evidence type="ECO:0000256" key="1">
    <source>
        <dbReference type="ARBA" id="ARBA00022837"/>
    </source>
</evidence>
<dbReference type="Pfam" id="PF13202">
    <property type="entry name" value="EF-hand_5"/>
    <property type="match status" value="2"/>
</dbReference>
<name>A0ABQ5KVF3_9EUKA</name>
<dbReference type="InterPro" id="IPR002048">
    <property type="entry name" value="EF_hand_dom"/>
</dbReference>
<protein>
    <recommendedName>
        <fullName evidence="2">EF-hand domain-containing protein</fullName>
    </recommendedName>
</protein>
<keyword evidence="1" id="KW-0106">Calcium</keyword>
<evidence type="ECO:0000313" key="4">
    <source>
        <dbReference type="Proteomes" id="UP001057375"/>
    </source>
</evidence>
<dbReference type="SMART" id="SM00054">
    <property type="entry name" value="EFh"/>
    <property type="match status" value="3"/>
</dbReference>